<organism evidence="2 3">
    <name type="scientific">Pararobbsia alpina</name>
    <dbReference type="NCBI Taxonomy" id="621374"/>
    <lineage>
        <taxon>Bacteria</taxon>
        <taxon>Pseudomonadati</taxon>
        <taxon>Pseudomonadota</taxon>
        <taxon>Betaproteobacteria</taxon>
        <taxon>Burkholderiales</taxon>
        <taxon>Burkholderiaceae</taxon>
        <taxon>Pararobbsia</taxon>
    </lineage>
</organism>
<dbReference type="Proteomes" id="UP000494115">
    <property type="component" value="Unassembled WGS sequence"/>
</dbReference>
<evidence type="ECO:0000313" key="2">
    <source>
        <dbReference type="EMBL" id="CAB3806425.1"/>
    </source>
</evidence>
<protein>
    <submittedName>
        <fullName evidence="2">Uncharacterized protein</fullName>
    </submittedName>
</protein>
<gene>
    <name evidence="2" type="ORF">LMG28138_05806</name>
</gene>
<reference evidence="2 3" key="1">
    <citation type="submission" date="2020-04" db="EMBL/GenBank/DDBJ databases">
        <authorList>
            <person name="De Canck E."/>
        </authorList>
    </citation>
    <scope>NUCLEOTIDE SEQUENCE [LARGE SCALE GENOMIC DNA]</scope>
    <source>
        <strain evidence="2 3">LMG 28138</strain>
    </source>
</reference>
<feature type="transmembrane region" description="Helical" evidence="1">
    <location>
        <begin position="54"/>
        <end position="73"/>
    </location>
</feature>
<keyword evidence="1" id="KW-0812">Transmembrane</keyword>
<evidence type="ECO:0000256" key="1">
    <source>
        <dbReference type="SAM" id="Phobius"/>
    </source>
</evidence>
<dbReference type="RefSeq" id="WP_175108307.1">
    <property type="nucleotide sequence ID" value="NZ_CADIKM010000083.1"/>
</dbReference>
<keyword evidence="1" id="KW-1133">Transmembrane helix</keyword>
<dbReference type="AlphaFoldDB" id="A0A6S7BMT7"/>
<dbReference type="EMBL" id="CADIKM010000083">
    <property type="protein sequence ID" value="CAB3806425.1"/>
    <property type="molecule type" value="Genomic_DNA"/>
</dbReference>
<feature type="transmembrane region" description="Helical" evidence="1">
    <location>
        <begin position="6"/>
        <end position="22"/>
    </location>
</feature>
<accession>A0A6S7BMT7</accession>
<feature type="transmembrane region" description="Helical" evidence="1">
    <location>
        <begin position="29"/>
        <end position="48"/>
    </location>
</feature>
<name>A0A6S7BMT7_9BURK</name>
<proteinExistence type="predicted"/>
<keyword evidence="1" id="KW-0472">Membrane</keyword>
<keyword evidence="3" id="KW-1185">Reference proteome</keyword>
<evidence type="ECO:0000313" key="3">
    <source>
        <dbReference type="Proteomes" id="UP000494115"/>
    </source>
</evidence>
<sequence length="93" mass="10478">MWEELQWFATVLGIAGAITNSVGGKLLRLTWPIWLAFSIVGIMVLRHLGAHGLLVQQGFYLTTTLIGGFRHFFPNAWRRLLGREGFLPSEHST</sequence>